<evidence type="ECO:0008006" key="6">
    <source>
        <dbReference type="Google" id="ProtNLM"/>
    </source>
</evidence>
<dbReference type="STRING" id="317018.AVL63_08410"/>
<dbReference type="Proteomes" id="UP000546252">
    <property type="component" value="Unassembled WGS sequence"/>
</dbReference>
<keyword evidence="4" id="KW-1185">Reference proteome</keyword>
<dbReference type="PROSITE" id="PS51257">
    <property type="entry name" value="PROKAR_LIPOPROTEIN"/>
    <property type="match status" value="1"/>
</dbReference>
<evidence type="ECO:0000256" key="1">
    <source>
        <dbReference type="SAM" id="MobiDB-lite"/>
    </source>
</evidence>
<evidence type="ECO:0000313" key="2">
    <source>
        <dbReference type="EMBL" id="KUG60400.1"/>
    </source>
</evidence>
<dbReference type="OrthoDB" id="4861897at2"/>
<organism evidence="2 4">
    <name type="scientific">Nesterenkonia jeotgali</name>
    <dbReference type="NCBI Taxonomy" id="317018"/>
    <lineage>
        <taxon>Bacteria</taxon>
        <taxon>Bacillati</taxon>
        <taxon>Actinomycetota</taxon>
        <taxon>Actinomycetes</taxon>
        <taxon>Micrococcales</taxon>
        <taxon>Micrococcaceae</taxon>
        <taxon>Nesterenkonia</taxon>
    </lineage>
</organism>
<protein>
    <recommendedName>
        <fullName evidence="6">PknH-like extracellular domain-containing protein</fullName>
    </recommendedName>
</protein>
<dbReference type="AlphaFoldDB" id="A0A0W8IL53"/>
<feature type="compositionally biased region" description="Low complexity" evidence="1">
    <location>
        <begin position="32"/>
        <end position="41"/>
    </location>
</feature>
<gene>
    <name evidence="2" type="ORF">AVL63_08410</name>
    <name evidence="3" type="ORF">HNR24_002733</name>
</gene>
<dbReference type="EMBL" id="JACJIH010000001">
    <property type="protein sequence ID" value="MBA8922800.1"/>
    <property type="molecule type" value="Genomic_DNA"/>
</dbReference>
<evidence type="ECO:0000313" key="5">
    <source>
        <dbReference type="Proteomes" id="UP000546252"/>
    </source>
</evidence>
<reference evidence="4" key="1">
    <citation type="submission" date="2015-12" db="EMBL/GenBank/DDBJ databases">
        <authorList>
            <person name="Nair G.R."/>
            <person name="Kaur G."/>
            <person name="Mayilraj S."/>
        </authorList>
    </citation>
    <scope>NUCLEOTIDE SEQUENCE [LARGE SCALE GENOMIC DNA]</scope>
    <source>
        <strain evidence="4">CD08_7</strain>
    </source>
</reference>
<accession>A0A0W8IL53</accession>
<reference evidence="2" key="2">
    <citation type="submission" date="2015-12" db="EMBL/GenBank/DDBJ databases">
        <authorList>
            <person name="Shamseldin A."/>
            <person name="Moawad H."/>
            <person name="Abd El-Rahim W.M."/>
            <person name="Sadowsky M.J."/>
        </authorList>
    </citation>
    <scope>NUCLEOTIDE SEQUENCE [LARGE SCALE GENOMIC DNA]</scope>
    <source>
        <strain evidence="2">CD08_7</strain>
    </source>
</reference>
<evidence type="ECO:0000313" key="3">
    <source>
        <dbReference type="EMBL" id="MBA8922800.1"/>
    </source>
</evidence>
<sequence>MSRKALIASLATLTLVLSGCGEDEDERARTVDAPASDASDAGAEDSEESQSASRDVDLEAALLTLDDMPTGWTTDTVEATGNDSDSATLCGAELIEEVEPAGEVSADFSAGDLGPLLGHSILEYEDDEAARVLTDFADALDGCEEWTEETDEGPMTLRPTPLSFPLLGDETVAVRIDAANELVDMTMDMVVWRHGDTLNIITMMEAFGTPDGEQTEQFATLADERIASLL</sequence>
<evidence type="ECO:0000313" key="4">
    <source>
        <dbReference type="Proteomes" id="UP000054023"/>
    </source>
</evidence>
<dbReference type="RefSeq" id="WP_058887386.1">
    <property type="nucleotide sequence ID" value="NZ_BAAAKT010000001.1"/>
</dbReference>
<comment type="caution">
    <text evidence="2">The sequence shown here is derived from an EMBL/GenBank/DDBJ whole genome shotgun (WGS) entry which is preliminary data.</text>
</comment>
<feature type="region of interest" description="Disordered" evidence="1">
    <location>
        <begin position="19"/>
        <end position="55"/>
    </location>
</feature>
<reference evidence="3 5" key="3">
    <citation type="submission" date="2020-08" db="EMBL/GenBank/DDBJ databases">
        <title>Sequencing the genomes of 1000 actinobacteria strains.</title>
        <authorList>
            <person name="Klenk H.-P."/>
        </authorList>
    </citation>
    <scope>NUCLEOTIDE SEQUENCE [LARGE SCALE GENOMIC DNA]</scope>
    <source>
        <strain evidence="3 5">DSM 19081</strain>
    </source>
</reference>
<dbReference type="Proteomes" id="UP000054023">
    <property type="component" value="Unassembled WGS sequence"/>
</dbReference>
<dbReference type="EMBL" id="LQBM01000001">
    <property type="protein sequence ID" value="KUG60400.1"/>
    <property type="molecule type" value="Genomic_DNA"/>
</dbReference>
<proteinExistence type="predicted"/>
<name>A0A0W8IL53_9MICC</name>